<dbReference type="InterPro" id="IPR016166">
    <property type="entry name" value="FAD-bd_PCMH"/>
</dbReference>
<dbReference type="Gene3D" id="1.10.45.10">
    <property type="entry name" value="Vanillyl-alcohol Oxidase, Chain A, domain 4"/>
    <property type="match status" value="1"/>
</dbReference>
<evidence type="ECO:0000313" key="10">
    <source>
        <dbReference type="Proteomes" id="UP000176329"/>
    </source>
</evidence>
<dbReference type="Gene3D" id="3.30.70.2740">
    <property type="match status" value="1"/>
</dbReference>
<evidence type="ECO:0000256" key="7">
    <source>
        <dbReference type="ARBA" id="ARBA00038897"/>
    </source>
</evidence>
<accession>A0A1F6LR39</accession>
<dbReference type="PANTHER" id="PTHR11748">
    <property type="entry name" value="D-LACTATE DEHYDROGENASE"/>
    <property type="match status" value="1"/>
</dbReference>
<comment type="cofactor">
    <cofactor evidence="1">
        <name>FAD</name>
        <dbReference type="ChEBI" id="CHEBI:57692"/>
    </cofactor>
</comment>
<dbReference type="InterPro" id="IPR004113">
    <property type="entry name" value="FAD-bd_oxidored_4_C"/>
</dbReference>
<dbReference type="AlphaFoldDB" id="A0A1F6LR39"/>
<evidence type="ECO:0000256" key="2">
    <source>
        <dbReference type="ARBA" id="ARBA00008000"/>
    </source>
</evidence>
<proteinExistence type="inferred from homology"/>
<evidence type="ECO:0000256" key="3">
    <source>
        <dbReference type="ARBA" id="ARBA00022630"/>
    </source>
</evidence>
<evidence type="ECO:0000259" key="8">
    <source>
        <dbReference type="PROSITE" id="PS51387"/>
    </source>
</evidence>
<dbReference type="InterPro" id="IPR036318">
    <property type="entry name" value="FAD-bd_PCMH-like_sf"/>
</dbReference>
<dbReference type="EC" id="1.1.2.4" evidence="7"/>
<dbReference type="GO" id="GO:0004458">
    <property type="term" value="F:D-lactate dehydrogenase (cytochrome) activity"/>
    <property type="evidence" value="ECO:0007669"/>
    <property type="project" value="UniProtKB-EC"/>
</dbReference>
<dbReference type="SUPFAM" id="SSF55103">
    <property type="entry name" value="FAD-linked oxidases, C-terminal domain"/>
    <property type="match status" value="1"/>
</dbReference>
<evidence type="ECO:0000256" key="1">
    <source>
        <dbReference type="ARBA" id="ARBA00001974"/>
    </source>
</evidence>
<dbReference type="InterPro" id="IPR016164">
    <property type="entry name" value="FAD-linked_Oxase-like_C"/>
</dbReference>
<dbReference type="PANTHER" id="PTHR11748:SF111">
    <property type="entry name" value="D-LACTATE DEHYDROGENASE, MITOCHONDRIAL-RELATED"/>
    <property type="match status" value="1"/>
</dbReference>
<evidence type="ECO:0000313" key="9">
    <source>
        <dbReference type="EMBL" id="OGH61838.1"/>
    </source>
</evidence>
<dbReference type="Pfam" id="PF01565">
    <property type="entry name" value="FAD_binding_4"/>
    <property type="match status" value="1"/>
</dbReference>
<sequence>NLFKTLQSHLAGEVTIDAKSRARCSEDRSPFQIMPAAVVFPKHTRDVRAVVRFVTAHKSKFPELSITARAAGTDVAGGPLNDSIILDFTRHFDHLIAIGDHKALAEPGVRYRDFERASLRKNLLLPSFPASRSICALGGMVANNAGGEKTLFYGKTDRHVTQLRVVLSDGHEYLIEPVSGAALKHKLALHSFEGDIYRGIFRLVTRHQRQLAASRPRVSKNSSGYALWDVWNPKTGVFDLTKLFVGSQGTLGLITQIGFRLVTPHRHSRMLALFVNDLALLPAVVRAVLNFKPESFEMYDKSVLKILIRFFPKFISLFGRNFFALLKDFLPEIGVVARSLRLPEYVLTAEFTGDSEHEVVARTRDAANALVAYGVQTHLTSSHAEALKYKIIRRESFSVLQQHSGKKEAVTFIDDLIVPPEQWPAFIPKLRAALDAYPELTYTMFGHIGDGNLHVVPLLDVRDPKTREIIADLTRTVNNLVIEFHGSITAEHNDGLVRSPFLTQMFGRSSYDLFKKTKHLFDPLNIFNPKKKIGADFDYALDHLKHTL</sequence>
<dbReference type="InterPro" id="IPR006094">
    <property type="entry name" value="Oxid_FAD_bind_N"/>
</dbReference>
<feature type="non-terminal residue" evidence="9">
    <location>
        <position position="1"/>
    </location>
</feature>
<evidence type="ECO:0000256" key="4">
    <source>
        <dbReference type="ARBA" id="ARBA00022827"/>
    </source>
</evidence>
<reference evidence="9 10" key="1">
    <citation type="journal article" date="2016" name="Nat. Commun.">
        <title>Thousands of microbial genomes shed light on interconnected biogeochemical processes in an aquifer system.</title>
        <authorList>
            <person name="Anantharaman K."/>
            <person name="Brown C.T."/>
            <person name="Hug L.A."/>
            <person name="Sharon I."/>
            <person name="Castelle C.J."/>
            <person name="Probst A.J."/>
            <person name="Thomas B.C."/>
            <person name="Singh A."/>
            <person name="Wilkins M.J."/>
            <person name="Karaoz U."/>
            <person name="Brodie E.L."/>
            <person name="Williams K.H."/>
            <person name="Hubbard S.S."/>
            <person name="Banfield J.F."/>
        </authorList>
    </citation>
    <scope>NUCLEOTIDE SEQUENCE [LARGE SCALE GENOMIC DNA]</scope>
</reference>
<gene>
    <name evidence="9" type="ORF">A2848_00395</name>
</gene>
<evidence type="ECO:0000256" key="5">
    <source>
        <dbReference type="ARBA" id="ARBA00022946"/>
    </source>
</evidence>
<dbReference type="InterPro" id="IPR016169">
    <property type="entry name" value="FAD-bd_PCMH_sub2"/>
</dbReference>
<dbReference type="GO" id="GO:1903457">
    <property type="term" value="P:lactate catabolic process"/>
    <property type="evidence" value="ECO:0007669"/>
    <property type="project" value="TreeGrafter"/>
</dbReference>
<feature type="domain" description="FAD-binding PCMH-type" evidence="8">
    <location>
        <begin position="31"/>
        <end position="264"/>
    </location>
</feature>
<dbReference type="EMBL" id="MFPV01000034">
    <property type="protein sequence ID" value="OGH61838.1"/>
    <property type="molecule type" value="Genomic_DNA"/>
</dbReference>
<keyword evidence="6" id="KW-0560">Oxidoreductase</keyword>
<protein>
    <recommendedName>
        <fullName evidence="7">D-lactate dehydrogenase (cytochrome)</fullName>
        <ecNumber evidence="7">1.1.2.4</ecNumber>
    </recommendedName>
</protein>
<comment type="caution">
    <text evidence="9">The sequence shown here is derived from an EMBL/GenBank/DDBJ whole genome shotgun (WGS) entry which is preliminary data.</text>
</comment>
<dbReference type="InterPro" id="IPR016171">
    <property type="entry name" value="Vanillyl_alc_oxidase_C-sub2"/>
</dbReference>
<dbReference type="GO" id="GO:0008720">
    <property type="term" value="F:D-lactate dehydrogenase (NAD+) activity"/>
    <property type="evidence" value="ECO:0007669"/>
    <property type="project" value="TreeGrafter"/>
</dbReference>
<dbReference type="GO" id="GO:0071949">
    <property type="term" value="F:FAD binding"/>
    <property type="evidence" value="ECO:0007669"/>
    <property type="project" value="InterPro"/>
</dbReference>
<evidence type="ECO:0000256" key="6">
    <source>
        <dbReference type="ARBA" id="ARBA00023002"/>
    </source>
</evidence>
<dbReference type="Proteomes" id="UP000176329">
    <property type="component" value="Unassembled WGS sequence"/>
</dbReference>
<organism evidence="9 10">
    <name type="scientific">Candidatus Magasanikbacteria bacterium RIFCSPHIGHO2_01_FULL_50_8</name>
    <dbReference type="NCBI Taxonomy" id="1798674"/>
    <lineage>
        <taxon>Bacteria</taxon>
        <taxon>Candidatus Magasanikiibacteriota</taxon>
    </lineage>
</organism>
<dbReference type="PROSITE" id="PS51387">
    <property type="entry name" value="FAD_PCMH"/>
    <property type="match status" value="1"/>
</dbReference>
<name>A0A1F6LR39_9BACT</name>
<dbReference type="Gene3D" id="3.30.465.10">
    <property type="match status" value="2"/>
</dbReference>
<keyword evidence="5" id="KW-0809">Transit peptide</keyword>
<dbReference type="SUPFAM" id="SSF56176">
    <property type="entry name" value="FAD-binding/transporter-associated domain-like"/>
    <property type="match status" value="1"/>
</dbReference>
<dbReference type="Pfam" id="PF02913">
    <property type="entry name" value="FAD-oxidase_C"/>
    <property type="match status" value="1"/>
</dbReference>
<comment type="similarity">
    <text evidence="2">Belongs to the FAD-binding oxidoreductase/transferase type 4 family.</text>
</comment>
<keyword evidence="4" id="KW-0274">FAD</keyword>
<keyword evidence="3" id="KW-0285">Flavoprotein</keyword>